<proteinExistence type="predicted"/>
<keyword evidence="3" id="KW-0812">Transmembrane</keyword>
<keyword evidence="1" id="KW-0175">Coiled coil</keyword>
<feature type="transmembrane region" description="Helical" evidence="3">
    <location>
        <begin position="114"/>
        <end position="133"/>
    </location>
</feature>
<keyword evidence="3" id="KW-0472">Membrane</keyword>
<evidence type="ECO:0000256" key="3">
    <source>
        <dbReference type="SAM" id="Phobius"/>
    </source>
</evidence>
<feature type="compositionally biased region" description="Polar residues" evidence="2">
    <location>
        <begin position="369"/>
        <end position="382"/>
    </location>
</feature>
<comment type="caution">
    <text evidence="4">The sequence shown here is derived from an EMBL/GenBank/DDBJ whole genome shotgun (WGS) entry which is preliminary data.</text>
</comment>
<evidence type="ECO:0000313" key="5">
    <source>
        <dbReference type="Proteomes" id="UP001141327"/>
    </source>
</evidence>
<feature type="region of interest" description="Disordered" evidence="2">
    <location>
        <begin position="350"/>
        <end position="593"/>
    </location>
</feature>
<dbReference type="Gene3D" id="1.20.120.1630">
    <property type="match status" value="1"/>
</dbReference>
<name>A0ABQ8UPW8_9EUKA</name>
<feature type="compositionally biased region" description="Low complexity" evidence="2">
    <location>
        <begin position="455"/>
        <end position="466"/>
    </location>
</feature>
<dbReference type="Proteomes" id="UP001141327">
    <property type="component" value="Unassembled WGS sequence"/>
</dbReference>
<evidence type="ECO:0000313" key="4">
    <source>
        <dbReference type="EMBL" id="KAJ4459379.1"/>
    </source>
</evidence>
<protein>
    <recommendedName>
        <fullName evidence="6">Protein-S-isoprenylcysteine O-methyltransferase</fullName>
    </recommendedName>
</protein>
<feature type="compositionally biased region" description="Pro residues" evidence="2">
    <location>
        <begin position="518"/>
        <end position="533"/>
    </location>
</feature>
<feature type="compositionally biased region" description="Low complexity" evidence="2">
    <location>
        <begin position="426"/>
        <end position="438"/>
    </location>
</feature>
<accession>A0ABQ8UPW8</accession>
<gene>
    <name evidence="4" type="ORF">PAPYR_4683</name>
</gene>
<feature type="transmembrane region" description="Helical" evidence="3">
    <location>
        <begin position="65"/>
        <end position="82"/>
    </location>
</feature>
<evidence type="ECO:0000256" key="1">
    <source>
        <dbReference type="SAM" id="Coils"/>
    </source>
</evidence>
<organism evidence="4 5">
    <name type="scientific">Paratrimastix pyriformis</name>
    <dbReference type="NCBI Taxonomy" id="342808"/>
    <lineage>
        <taxon>Eukaryota</taxon>
        <taxon>Metamonada</taxon>
        <taxon>Preaxostyla</taxon>
        <taxon>Paratrimastigidae</taxon>
        <taxon>Paratrimastix</taxon>
    </lineage>
</organism>
<feature type="coiled-coil region" evidence="1">
    <location>
        <begin position="268"/>
        <end position="325"/>
    </location>
</feature>
<feature type="transmembrane region" description="Helical" evidence="3">
    <location>
        <begin position="164"/>
        <end position="197"/>
    </location>
</feature>
<feature type="compositionally biased region" description="Low complexity" evidence="2">
    <location>
        <begin position="350"/>
        <end position="367"/>
    </location>
</feature>
<reference evidence="4" key="1">
    <citation type="journal article" date="2022" name="bioRxiv">
        <title>Genomics of Preaxostyla Flagellates Illuminates Evolutionary Transitions and the Path Towards Mitochondrial Loss.</title>
        <authorList>
            <person name="Novak L.V.F."/>
            <person name="Treitli S.C."/>
            <person name="Pyrih J."/>
            <person name="Halakuc P."/>
            <person name="Pipaliya S.V."/>
            <person name="Vacek V."/>
            <person name="Brzon O."/>
            <person name="Soukal P."/>
            <person name="Eme L."/>
            <person name="Dacks J.B."/>
            <person name="Karnkowska A."/>
            <person name="Elias M."/>
            <person name="Hampl V."/>
        </authorList>
    </citation>
    <scope>NUCLEOTIDE SEQUENCE</scope>
    <source>
        <strain evidence="4">RCP-MX</strain>
    </source>
</reference>
<keyword evidence="3" id="KW-1133">Transmembrane helix</keyword>
<feature type="compositionally biased region" description="Low complexity" evidence="2">
    <location>
        <begin position="534"/>
        <end position="557"/>
    </location>
</feature>
<dbReference type="EMBL" id="JAPMOS010000020">
    <property type="protein sequence ID" value="KAJ4459379.1"/>
    <property type="molecule type" value="Genomic_DNA"/>
</dbReference>
<evidence type="ECO:0008006" key="6">
    <source>
        <dbReference type="Google" id="ProtNLM"/>
    </source>
</evidence>
<sequence>MDALIRFRELSRLPLLMYNTFFTVFFFVLFIRAYTISTTPFTTAIQTDNPIEFTLDRSHKYRIRALYYLCFLVPSYLLMLLFEPSPSWWASLSTLLPALNFPVAKWLALPQIQFIAGLFMVFFGITLLGLGVLEAGVETLSARRTTPLICSGIYAQCRHPQFFGLWLVLVGIATLGNSTIMMGMAVLIVAPAFGILMRLQEEQDLIRRFRAPYCIYCRLVPACWPHCLGGSLLHSSQRGPVPHVPSRPSRFWADTKFRRCPRPDFTEIAQAIAYYDRMNDRAEAEEEEEDALQQRAGDGAAAAGLRGAVEAAERAEQRLAGWNEAVIDAGTTDVNRDAIAALHQMESSLLAPTPSSSSSVMMMVPQTQPQPLQRSQSPTGHVTISPVPMSGPVGISPAPGSELRISSQHRPQPEGPAVTPPPQSSLPPSGQGQLPPGSAVNAAILQPQQRGPGILSTPAPALTTPTGGSGAPRPTRVASPTGPEGVPDLTRPPLQQPGPAGGIDNAESTPEMSTKPPGALPPLPRPGGKPVAPPGRTRSGRRATLSAATATPLAPLTYELRHRGGPPSIEAAGYTVTPPMRGPERRTIPPPPA</sequence>
<keyword evidence="5" id="KW-1185">Reference proteome</keyword>
<feature type="transmembrane region" description="Helical" evidence="3">
    <location>
        <begin position="15"/>
        <end position="34"/>
    </location>
</feature>
<evidence type="ECO:0000256" key="2">
    <source>
        <dbReference type="SAM" id="MobiDB-lite"/>
    </source>
</evidence>